<protein>
    <submittedName>
        <fullName evidence="4">Transporter substrate-binding domain-containing protein</fullName>
    </submittedName>
</protein>
<proteinExistence type="predicted"/>
<feature type="signal peptide" evidence="2">
    <location>
        <begin position="1"/>
        <end position="19"/>
    </location>
</feature>
<dbReference type="PANTHER" id="PTHR35936">
    <property type="entry name" value="MEMBRANE-BOUND LYTIC MUREIN TRANSGLYCOSYLASE F"/>
    <property type="match status" value="1"/>
</dbReference>
<keyword evidence="1 2" id="KW-0732">Signal</keyword>
<dbReference type="SUPFAM" id="SSF53850">
    <property type="entry name" value="Periplasmic binding protein-like II"/>
    <property type="match status" value="1"/>
</dbReference>
<evidence type="ECO:0000313" key="4">
    <source>
        <dbReference type="EMBL" id="UOF00387.1"/>
    </source>
</evidence>
<evidence type="ECO:0000256" key="1">
    <source>
        <dbReference type="ARBA" id="ARBA00022729"/>
    </source>
</evidence>
<dbReference type="Proteomes" id="UP000830116">
    <property type="component" value="Chromosome"/>
</dbReference>
<evidence type="ECO:0000259" key="3">
    <source>
        <dbReference type="SMART" id="SM00062"/>
    </source>
</evidence>
<dbReference type="Gene3D" id="3.40.190.10">
    <property type="entry name" value="Periplasmic binding protein-like II"/>
    <property type="match status" value="2"/>
</dbReference>
<dbReference type="EMBL" id="CP093442">
    <property type="protein sequence ID" value="UOF00387.1"/>
    <property type="molecule type" value="Genomic_DNA"/>
</dbReference>
<sequence length="253" mass="28579">MQRLMLVVIALLFSFQAEAKTYKILVEDNWPPFAFREKGKPRGLSVDIVLEAYAKAGVKIELIQVPFLRCIALTESGKESGCFNSAKNEELTSKFLFPKEHLFRSRGLIVSKKLNVMKPLTKVKDLEGKSVALPAEFPFGQEFDDNKKILKHAVASDSISLKMVAAERVLYAAIDEMVLAFYLNNDKSLKGKIVPVLELTNEPIYVHFSKTHKDTPVLMEKLDQGLAELKKSGDYDKILQKWLGKDVALEKFK</sequence>
<feature type="domain" description="Solute-binding protein family 3/N-terminal" evidence="3">
    <location>
        <begin position="21"/>
        <end position="246"/>
    </location>
</feature>
<reference evidence="4" key="1">
    <citation type="submission" date="2022-03" db="EMBL/GenBank/DDBJ databases">
        <title>Genome Identification and Characterization of new species Bdellovibrio reynosense LBG001 sp. nov. from a Mexico soil sample.</title>
        <authorList>
            <person name="Camilli A."/>
            <person name="Ajao Y."/>
            <person name="Guo X."/>
        </authorList>
    </citation>
    <scope>NUCLEOTIDE SEQUENCE</scope>
    <source>
        <strain evidence="4">LBG001</strain>
    </source>
</reference>
<gene>
    <name evidence="4" type="ORF">MNR06_11830</name>
</gene>
<dbReference type="InterPro" id="IPR001638">
    <property type="entry name" value="Solute-binding_3/MltF_N"/>
</dbReference>
<dbReference type="Pfam" id="PF00497">
    <property type="entry name" value="SBP_bac_3"/>
    <property type="match status" value="1"/>
</dbReference>
<keyword evidence="5" id="KW-1185">Reference proteome</keyword>
<accession>A0ABY4C612</accession>
<name>A0ABY4C612_9BACT</name>
<organism evidence="4 5">
    <name type="scientific">Bdellovibrio reynosensis</name>
    <dbReference type="NCBI Taxonomy" id="2835041"/>
    <lineage>
        <taxon>Bacteria</taxon>
        <taxon>Pseudomonadati</taxon>
        <taxon>Bdellovibrionota</taxon>
        <taxon>Bdellovibrionia</taxon>
        <taxon>Bdellovibrionales</taxon>
        <taxon>Pseudobdellovibrionaceae</taxon>
        <taxon>Bdellovibrio</taxon>
    </lineage>
</organism>
<evidence type="ECO:0000313" key="5">
    <source>
        <dbReference type="Proteomes" id="UP000830116"/>
    </source>
</evidence>
<dbReference type="SMART" id="SM00062">
    <property type="entry name" value="PBPb"/>
    <property type="match status" value="1"/>
</dbReference>
<feature type="chain" id="PRO_5046014429" evidence="2">
    <location>
        <begin position="20"/>
        <end position="253"/>
    </location>
</feature>
<evidence type="ECO:0000256" key="2">
    <source>
        <dbReference type="SAM" id="SignalP"/>
    </source>
</evidence>
<dbReference type="PANTHER" id="PTHR35936:SF6">
    <property type="entry name" value="AMINO ACID ABC TRANSPORTER SUBSTRATE-BINDING PAAT FAMILY PROTEIN"/>
    <property type="match status" value="1"/>
</dbReference>
<dbReference type="RefSeq" id="WP_243536282.1">
    <property type="nucleotide sequence ID" value="NZ_CP093442.1"/>
</dbReference>